<organism evidence="1">
    <name type="scientific">uncultured Mycobacteriales bacterium</name>
    <dbReference type="NCBI Taxonomy" id="581187"/>
    <lineage>
        <taxon>Bacteria</taxon>
        <taxon>Bacillati</taxon>
        <taxon>Actinomycetota</taxon>
        <taxon>Actinomycetes</taxon>
        <taxon>Mycobacteriales</taxon>
        <taxon>environmental samples</taxon>
    </lineage>
</organism>
<proteinExistence type="predicted"/>
<gene>
    <name evidence="1" type="ORF">AVDCRST_MAG41-163</name>
</gene>
<sequence>MLSQIVKWRERHARTRRVREVRRAIDAVSPGTLQDEVAAFARTQFNR</sequence>
<protein>
    <submittedName>
        <fullName evidence="1">Uncharacterized protein</fullName>
    </submittedName>
</protein>
<reference evidence="1" key="1">
    <citation type="submission" date="2020-02" db="EMBL/GenBank/DDBJ databases">
        <authorList>
            <person name="Meier V. D."/>
        </authorList>
    </citation>
    <scope>NUCLEOTIDE SEQUENCE</scope>
    <source>
        <strain evidence="1">AVDCRST_MAG41</strain>
    </source>
</reference>
<dbReference type="AlphaFoldDB" id="A0A6J4H5Q5"/>
<name>A0A6J4H5Q5_9ACTN</name>
<evidence type="ECO:0000313" key="1">
    <source>
        <dbReference type="EMBL" id="CAA9215001.1"/>
    </source>
</evidence>
<accession>A0A6J4H5Q5</accession>
<dbReference type="EMBL" id="CADCTP010000017">
    <property type="protein sequence ID" value="CAA9215001.1"/>
    <property type="molecule type" value="Genomic_DNA"/>
</dbReference>